<dbReference type="AlphaFoldDB" id="A0A1N7RK26"/>
<reference evidence="1 2" key="1">
    <citation type="submission" date="2016-12" db="EMBL/GenBank/DDBJ databases">
        <authorList>
            <person name="Song W.-J."/>
            <person name="Kurnit D.M."/>
        </authorList>
    </citation>
    <scope>NUCLEOTIDE SEQUENCE [LARGE SCALE GENOMIC DNA]</scope>
    <source>
        <strain evidence="1 2">STM7296</strain>
    </source>
</reference>
<dbReference type="STRING" id="1247936.BN2475_50037"/>
<evidence type="ECO:0000313" key="2">
    <source>
        <dbReference type="Proteomes" id="UP000187012"/>
    </source>
</evidence>
<gene>
    <name evidence="1" type="ORF">BN2475_50037</name>
</gene>
<dbReference type="Proteomes" id="UP000187012">
    <property type="component" value="Unassembled WGS sequence"/>
</dbReference>
<evidence type="ECO:0000313" key="1">
    <source>
        <dbReference type="EMBL" id="SIT35460.1"/>
    </source>
</evidence>
<dbReference type="EMBL" id="CYGX02000005">
    <property type="protein sequence ID" value="SIT35460.1"/>
    <property type="molecule type" value="Genomic_DNA"/>
</dbReference>
<protein>
    <submittedName>
        <fullName evidence="1">Uncharacterized protein</fullName>
    </submittedName>
</protein>
<keyword evidence="2" id="KW-1185">Reference proteome</keyword>
<proteinExistence type="predicted"/>
<organism evidence="1 2">
    <name type="scientific">Paraburkholderia ribeironis</name>
    <dbReference type="NCBI Taxonomy" id="1247936"/>
    <lineage>
        <taxon>Bacteria</taxon>
        <taxon>Pseudomonadati</taxon>
        <taxon>Pseudomonadota</taxon>
        <taxon>Betaproteobacteria</taxon>
        <taxon>Burkholderiales</taxon>
        <taxon>Burkholderiaceae</taxon>
        <taxon>Paraburkholderia</taxon>
    </lineage>
</organism>
<name>A0A1N7RK26_9BURK</name>
<accession>A0A1N7RK26</accession>
<sequence length="68" mass="7636">MRRVKSPRIRVAAQRPVFLPARFALIASLDARIAFIAMRGRLFLAADSAFRVARCRLATLYSCARSPD</sequence>